<sequence length="42" mass="4812">MPTKSERKSRNDNKTQNPKTANPITMDTDTNMRKPVRGLPNK</sequence>
<dbReference type="Proteomes" id="UP000028042">
    <property type="component" value="Unassembled WGS sequence"/>
</dbReference>
<dbReference type="PATRIC" id="fig|1262449.7.peg.3018"/>
<dbReference type="KEGG" id="cpat:CLPA_c29900"/>
<dbReference type="RefSeq" id="WP_257786221.1">
    <property type="nucleotide sequence ID" value="NZ_ANZB01000007.1"/>
</dbReference>
<evidence type="ECO:0000313" key="3">
    <source>
        <dbReference type="EMBL" id="KRU10948.1"/>
    </source>
</evidence>
<dbReference type="eggNOG" id="ENOG50324MZ">
    <property type="taxonomic scope" value="Bacteria"/>
</dbReference>
<accession>A0A0H3J548</accession>
<dbReference type="GeneID" id="93076354"/>
<reference evidence="3" key="2">
    <citation type="submission" date="2015-10" db="EMBL/GenBank/DDBJ databases">
        <title>Improved Draft Genome Sequence of Clostridium pasteurianum Strain ATCC 6013 (DSM 525) Using a Hybrid Next-Generation Sequencing Approach.</title>
        <authorList>
            <person name="Pyne M.E."/>
            <person name="Utturkar S.M."/>
            <person name="Brown S.D."/>
            <person name="Moo-Young M."/>
            <person name="Chung D.A."/>
            <person name="Chou P.C."/>
        </authorList>
    </citation>
    <scope>NUCLEOTIDE SEQUENCE</scope>
    <source>
        <strain evidence="3">ATCC 6013</strain>
    </source>
</reference>
<feature type="compositionally biased region" description="Polar residues" evidence="1">
    <location>
        <begin position="14"/>
        <end position="29"/>
    </location>
</feature>
<proteinExistence type="predicted"/>
<reference evidence="2 5" key="1">
    <citation type="journal article" date="2015" name="Genome Announc.">
        <title>Complete Genome Sequence of the Nitrogen-Fixing and Solvent-Producing Clostridium pasteurianum DSM 525.</title>
        <authorList>
            <person name="Poehlein A."/>
            <person name="Grosse-Honebrink A."/>
            <person name="Zhang Y."/>
            <person name="Minton N.P."/>
            <person name="Daniel R."/>
        </authorList>
    </citation>
    <scope>NUCLEOTIDE SEQUENCE [LARGE SCALE GENOMIC DNA]</scope>
    <source>
        <strain evidence="2">DSM 525</strain>
        <strain evidence="5">DSM 525 / ATCC 6013</strain>
    </source>
</reference>
<dbReference type="EMBL" id="JPGY02000001">
    <property type="protein sequence ID" value="KRU10948.1"/>
    <property type="molecule type" value="Genomic_DNA"/>
</dbReference>
<evidence type="ECO:0000313" key="5">
    <source>
        <dbReference type="Proteomes" id="UP000030905"/>
    </source>
</evidence>
<evidence type="ECO:0000313" key="4">
    <source>
        <dbReference type="Proteomes" id="UP000028042"/>
    </source>
</evidence>
<evidence type="ECO:0000256" key="1">
    <source>
        <dbReference type="SAM" id="MobiDB-lite"/>
    </source>
</evidence>
<organism evidence="2 5">
    <name type="scientific">Clostridium pasteurianum DSM 525 = ATCC 6013</name>
    <dbReference type="NCBI Taxonomy" id="1262449"/>
    <lineage>
        <taxon>Bacteria</taxon>
        <taxon>Bacillati</taxon>
        <taxon>Bacillota</taxon>
        <taxon>Clostridia</taxon>
        <taxon>Eubacteriales</taxon>
        <taxon>Clostridiaceae</taxon>
        <taxon>Clostridium</taxon>
    </lineage>
</organism>
<name>A0A0H3J548_CLOPA</name>
<feature type="compositionally biased region" description="Basic and acidic residues" evidence="1">
    <location>
        <begin position="1"/>
        <end position="13"/>
    </location>
</feature>
<dbReference type="EMBL" id="CP009268">
    <property type="protein sequence ID" value="AJA53044.1"/>
    <property type="molecule type" value="Genomic_DNA"/>
</dbReference>
<feature type="region of interest" description="Disordered" evidence="1">
    <location>
        <begin position="1"/>
        <end position="42"/>
    </location>
</feature>
<dbReference type="AlphaFoldDB" id="A0A0H3J548"/>
<gene>
    <name evidence="2" type="ORF">CLPA_c29900</name>
    <name evidence="3" type="ORF">CP6013_00195</name>
</gene>
<protein>
    <submittedName>
        <fullName evidence="2">Uncharacterized protein</fullName>
    </submittedName>
</protein>
<evidence type="ECO:0000313" key="2">
    <source>
        <dbReference type="EMBL" id="AJA53044.1"/>
    </source>
</evidence>
<reference evidence="3 4" key="3">
    <citation type="journal article" name="Genome Announc.">
        <title>Improved Draft Genome Sequence of Clostridium pasteurianum Strain ATCC 6013 (DSM 525) Using a Hybrid Next-Generation Sequencing Approach.</title>
        <authorList>
            <person name="Pyne M.E."/>
            <person name="Utturkar S."/>
            <person name="Brown S.D."/>
            <person name="Moo-Young M."/>
            <person name="Chung D.A."/>
            <person name="Chou C.P."/>
        </authorList>
    </citation>
    <scope>NUCLEOTIDE SEQUENCE [LARGE SCALE GENOMIC DNA]</scope>
    <source>
        <strain evidence="3 4">ATCC 6013</strain>
    </source>
</reference>
<keyword evidence="5" id="KW-1185">Reference proteome</keyword>
<dbReference type="Proteomes" id="UP000030905">
    <property type="component" value="Chromosome"/>
</dbReference>
<dbReference type="KEGG" id="cpae:CPAST_c29900"/>